<evidence type="ECO:0000256" key="1">
    <source>
        <dbReference type="ARBA" id="ARBA00004141"/>
    </source>
</evidence>
<gene>
    <name evidence="7" type="primary">ntpK</name>
    <name evidence="7" type="ORF">Poly41_54390</name>
</gene>
<dbReference type="CDD" id="cd18180">
    <property type="entry name" value="ATP-synt_Vo_Ao_c_NTPK_rpt2"/>
    <property type="match status" value="1"/>
</dbReference>
<dbReference type="AlphaFoldDB" id="A0A5C6D9M9"/>
<feature type="domain" description="V-ATPase proteolipid subunit C-like" evidence="6">
    <location>
        <begin position="13"/>
        <end position="70"/>
    </location>
</feature>
<proteinExistence type="predicted"/>
<dbReference type="InterPro" id="IPR035921">
    <property type="entry name" value="F/V-ATP_Csub_sf"/>
</dbReference>
<keyword evidence="8" id="KW-1185">Reference proteome</keyword>
<dbReference type="GO" id="GO:0015078">
    <property type="term" value="F:proton transmembrane transporter activity"/>
    <property type="evidence" value="ECO:0007669"/>
    <property type="project" value="InterPro"/>
</dbReference>
<dbReference type="EMBL" id="SJPV01000012">
    <property type="protein sequence ID" value="TWU32461.1"/>
    <property type="molecule type" value="Genomic_DNA"/>
</dbReference>
<feature type="domain" description="V-ATPase proteolipid subunit C-like" evidence="6">
    <location>
        <begin position="85"/>
        <end position="144"/>
    </location>
</feature>
<sequence>MMDVPFWDMMGMLGIYAPLALGAIGSILGCSIGGQAACGAMLDVESGYGRLVGLSALPSSQTIYGIVVMLSLNRTVDIESAPGLFAIGSLCGVALLFSGWFQGKCCASAIQVTKSKPEVFGLSAAPAAIVEGFAVFAFIFALILAGGLPVAAGGV</sequence>
<reference evidence="7 8" key="1">
    <citation type="submission" date="2019-02" db="EMBL/GenBank/DDBJ databases">
        <title>Deep-cultivation of Planctomycetes and their phenomic and genomic characterization uncovers novel biology.</title>
        <authorList>
            <person name="Wiegand S."/>
            <person name="Jogler M."/>
            <person name="Boedeker C."/>
            <person name="Pinto D."/>
            <person name="Vollmers J."/>
            <person name="Rivas-Marin E."/>
            <person name="Kohn T."/>
            <person name="Peeters S.H."/>
            <person name="Heuer A."/>
            <person name="Rast P."/>
            <person name="Oberbeckmann S."/>
            <person name="Bunk B."/>
            <person name="Jeske O."/>
            <person name="Meyerdierks A."/>
            <person name="Storesund J.E."/>
            <person name="Kallscheuer N."/>
            <person name="Luecker S."/>
            <person name="Lage O.M."/>
            <person name="Pohl T."/>
            <person name="Merkel B.J."/>
            <person name="Hornburger P."/>
            <person name="Mueller R.-W."/>
            <person name="Bruemmer F."/>
            <person name="Labrenz M."/>
            <person name="Spormann A.M."/>
            <person name="Op Den Camp H."/>
            <person name="Overmann J."/>
            <person name="Amann R."/>
            <person name="Jetten M.S.M."/>
            <person name="Mascher T."/>
            <person name="Medema M.H."/>
            <person name="Devos D.P."/>
            <person name="Kaster A.-K."/>
            <person name="Ovreas L."/>
            <person name="Rohde M."/>
            <person name="Galperin M.Y."/>
            <person name="Jogler C."/>
        </authorList>
    </citation>
    <scope>NUCLEOTIDE SEQUENCE [LARGE SCALE GENOMIC DNA]</scope>
    <source>
        <strain evidence="7 8">Poly41</strain>
    </source>
</reference>
<comment type="caution">
    <text evidence="7">The sequence shown here is derived from an EMBL/GenBank/DDBJ whole genome shotgun (WGS) entry which is preliminary data.</text>
</comment>
<feature type="transmembrane region" description="Helical" evidence="5">
    <location>
        <begin position="84"/>
        <end position="103"/>
    </location>
</feature>
<evidence type="ECO:0000256" key="3">
    <source>
        <dbReference type="ARBA" id="ARBA00022989"/>
    </source>
</evidence>
<evidence type="ECO:0000313" key="8">
    <source>
        <dbReference type="Proteomes" id="UP000319143"/>
    </source>
</evidence>
<dbReference type="Gene3D" id="1.20.120.610">
    <property type="entry name" value="lithium bound rotor ring of v- atpase"/>
    <property type="match status" value="1"/>
</dbReference>
<dbReference type="GO" id="GO:0033177">
    <property type="term" value="C:proton-transporting two-sector ATPase complex, proton-transporting domain"/>
    <property type="evidence" value="ECO:0007669"/>
    <property type="project" value="InterPro"/>
</dbReference>
<feature type="transmembrane region" description="Helical" evidence="5">
    <location>
        <begin position="52"/>
        <end position="72"/>
    </location>
</feature>
<evidence type="ECO:0000256" key="5">
    <source>
        <dbReference type="SAM" id="Phobius"/>
    </source>
</evidence>
<organism evidence="7 8">
    <name type="scientific">Novipirellula artificiosorum</name>
    <dbReference type="NCBI Taxonomy" id="2528016"/>
    <lineage>
        <taxon>Bacteria</taxon>
        <taxon>Pseudomonadati</taxon>
        <taxon>Planctomycetota</taxon>
        <taxon>Planctomycetia</taxon>
        <taxon>Pirellulales</taxon>
        <taxon>Pirellulaceae</taxon>
        <taxon>Novipirellula</taxon>
    </lineage>
</organism>
<keyword evidence="3 5" id="KW-1133">Transmembrane helix</keyword>
<dbReference type="Proteomes" id="UP000319143">
    <property type="component" value="Unassembled WGS sequence"/>
</dbReference>
<keyword evidence="2 5" id="KW-0812">Transmembrane</keyword>
<dbReference type="Pfam" id="PF00137">
    <property type="entry name" value="ATP-synt_C"/>
    <property type="match status" value="2"/>
</dbReference>
<dbReference type="InterPro" id="IPR002379">
    <property type="entry name" value="ATPase_proteolipid_c-like_dom"/>
</dbReference>
<feature type="transmembrane region" description="Helical" evidence="5">
    <location>
        <begin position="123"/>
        <end position="152"/>
    </location>
</feature>
<evidence type="ECO:0000256" key="2">
    <source>
        <dbReference type="ARBA" id="ARBA00022692"/>
    </source>
</evidence>
<accession>A0A5C6D9M9</accession>
<comment type="subcellular location">
    <subcellularLocation>
        <location evidence="1">Membrane</location>
        <topology evidence="1">Multi-pass membrane protein</topology>
    </subcellularLocation>
</comment>
<evidence type="ECO:0000256" key="4">
    <source>
        <dbReference type="ARBA" id="ARBA00023136"/>
    </source>
</evidence>
<dbReference type="SUPFAM" id="SSF81333">
    <property type="entry name" value="F1F0 ATP synthase subunit C"/>
    <property type="match status" value="1"/>
</dbReference>
<keyword evidence="4 5" id="KW-0472">Membrane</keyword>
<dbReference type="NCBIfam" id="NF007200">
    <property type="entry name" value="PRK09621.1"/>
    <property type="match status" value="1"/>
</dbReference>
<evidence type="ECO:0000313" key="7">
    <source>
        <dbReference type="EMBL" id="TWU32461.1"/>
    </source>
</evidence>
<protein>
    <submittedName>
        <fullName evidence="7">V-type sodium ATPase subunit K</fullName>
    </submittedName>
</protein>
<dbReference type="RefSeq" id="WP_231615935.1">
    <property type="nucleotide sequence ID" value="NZ_SJPV01000012.1"/>
</dbReference>
<dbReference type="CDD" id="cd18179">
    <property type="entry name" value="ATP-synt_Vo_Ao_c_NTPK_rpt1"/>
    <property type="match status" value="1"/>
</dbReference>
<evidence type="ECO:0000259" key="6">
    <source>
        <dbReference type="Pfam" id="PF00137"/>
    </source>
</evidence>
<name>A0A5C6D9M9_9BACT</name>